<evidence type="ECO:0000256" key="4">
    <source>
        <dbReference type="ARBA" id="ARBA00022475"/>
    </source>
</evidence>
<keyword evidence="3" id="KW-0813">Transport</keyword>
<proteinExistence type="inferred from homology"/>
<comment type="subcellular location">
    <subcellularLocation>
        <location evidence="1">Cell membrane</location>
        <topology evidence="1">Multi-pass membrane protein</topology>
    </subcellularLocation>
</comment>
<keyword evidence="7 8" id="KW-0472">Membrane</keyword>
<evidence type="ECO:0000313" key="10">
    <source>
        <dbReference type="Proteomes" id="UP001296873"/>
    </source>
</evidence>
<keyword evidence="5 8" id="KW-0812">Transmembrane</keyword>
<dbReference type="RefSeq" id="WP_200340591.1">
    <property type="nucleotide sequence ID" value="NZ_NRRL01000020.1"/>
</dbReference>
<protein>
    <recommendedName>
        <fullName evidence="11">AEC family transporter</fullName>
    </recommendedName>
</protein>
<evidence type="ECO:0000256" key="6">
    <source>
        <dbReference type="ARBA" id="ARBA00022989"/>
    </source>
</evidence>
<reference evidence="9 10" key="1">
    <citation type="journal article" date="2020" name="Microorganisms">
        <title>Osmotic Adaptation and Compatible Solute Biosynthesis of Phototrophic Bacteria as Revealed from Genome Analyses.</title>
        <authorList>
            <person name="Imhoff J.F."/>
            <person name="Rahn T."/>
            <person name="Kunzel S."/>
            <person name="Keller A."/>
            <person name="Neulinger S.C."/>
        </authorList>
    </citation>
    <scope>NUCLEOTIDE SEQUENCE [LARGE SCALE GENOMIC DNA]</scope>
    <source>
        <strain evidence="9 10">DSM 9895</strain>
    </source>
</reference>
<keyword evidence="10" id="KW-1185">Reference proteome</keyword>
<dbReference type="Gene3D" id="1.20.1530.20">
    <property type="match status" value="1"/>
</dbReference>
<evidence type="ECO:0008006" key="11">
    <source>
        <dbReference type="Google" id="ProtNLM"/>
    </source>
</evidence>
<dbReference type="InterPro" id="IPR004776">
    <property type="entry name" value="Mem_transp_PIN-like"/>
</dbReference>
<gene>
    <name evidence="9" type="ORF">CKO28_09635</name>
</gene>
<dbReference type="PANTHER" id="PTHR36838">
    <property type="entry name" value="AUXIN EFFLUX CARRIER FAMILY PROTEIN"/>
    <property type="match status" value="1"/>
</dbReference>
<name>A0ABS1DCW3_9PROT</name>
<feature type="transmembrane region" description="Helical" evidence="8">
    <location>
        <begin position="100"/>
        <end position="119"/>
    </location>
</feature>
<feature type="transmembrane region" description="Helical" evidence="8">
    <location>
        <begin position="287"/>
        <end position="309"/>
    </location>
</feature>
<dbReference type="PANTHER" id="PTHR36838:SF3">
    <property type="entry name" value="TRANSPORTER AUXIN EFFLUX CARRIER EC FAMILY"/>
    <property type="match status" value="1"/>
</dbReference>
<feature type="transmembrane region" description="Helical" evidence="8">
    <location>
        <begin position="229"/>
        <end position="250"/>
    </location>
</feature>
<evidence type="ECO:0000256" key="2">
    <source>
        <dbReference type="ARBA" id="ARBA00010145"/>
    </source>
</evidence>
<keyword evidence="4" id="KW-1003">Cell membrane</keyword>
<feature type="transmembrane region" description="Helical" evidence="8">
    <location>
        <begin position="167"/>
        <end position="184"/>
    </location>
</feature>
<feature type="transmembrane region" description="Helical" evidence="8">
    <location>
        <begin position="125"/>
        <end position="146"/>
    </location>
</feature>
<evidence type="ECO:0000256" key="8">
    <source>
        <dbReference type="SAM" id="Phobius"/>
    </source>
</evidence>
<evidence type="ECO:0000256" key="1">
    <source>
        <dbReference type="ARBA" id="ARBA00004651"/>
    </source>
</evidence>
<organism evidence="9 10">
    <name type="scientific">Rhodovibrio sodomensis</name>
    <dbReference type="NCBI Taxonomy" id="1088"/>
    <lineage>
        <taxon>Bacteria</taxon>
        <taxon>Pseudomonadati</taxon>
        <taxon>Pseudomonadota</taxon>
        <taxon>Alphaproteobacteria</taxon>
        <taxon>Rhodospirillales</taxon>
        <taxon>Rhodovibrionaceae</taxon>
        <taxon>Rhodovibrio</taxon>
    </lineage>
</organism>
<evidence type="ECO:0000256" key="7">
    <source>
        <dbReference type="ARBA" id="ARBA00023136"/>
    </source>
</evidence>
<dbReference type="EMBL" id="NRRL01000020">
    <property type="protein sequence ID" value="MBK1668296.1"/>
    <property type="molecule type" value="Genomic_DNA"/>
</dbReference>
<feature type="transmembrane region" description="Helical" evidence="8">
    <location>
        <begin position="65"/>
        <end position="88"/>
    </location>
</feature>
<evidence type="ECO:0000256" key="3">
    <source>
        <dbReference type="ARBA" id="ARBA00022448"/>
    </source>
</evidence>
<feature type="transmembrane region" description="Helical" evidence="8">
    <location>
        <begin position="256"/>
        <end position="275"/>
    </location>
</feature>
<evidence type="ECO:0000313" key="9">
    <source>
        <dbReference type="EMBL" id="MBK1668296.1"/>
    </source>
</evidence>
<feature type="transmembrane region" description="Helical" evidence="8">
    <location>
        <begin position="6"/>
        <end position="22"/>
    </location>
</feature>
<keyword evidence="6 8" id="KW-1133">Transmembrane helix</keyword>
<comment type="similarity">
    <text evidence="2">Belongs to the auxin efflux carrier (TC 2.A.69) family.</text>
</comment>
<dbReference type="Proteomes" id="UP001296873">
    <property type="component" value="Unassembled WGS sequence"/>
</dbReference>
<dbReference type="InterPro" id="IPR038770">
    <property type="entry name" value="Na+/solute_symporter_sf"/>
</dbReference>
<feature type="transmembrane region" description="Helical" evidence="8">
    <location>
        <begin position="196"/>
        <end position="217"/>
    </location>
</feature>
<feature type="transmembrane region" description="Helical" evidence="8">
    <location>
        <begin position="34"/>
        <end position="53"/>
    </location>
</feature>
<dbReference type="Pfam" id="PF03547">
    <property type="entry name" value="Mem_trans"/>
    <property type="match status" value="1"/>
</dbReference>
<accession>A0ABS1DCW3</accession>
<evidence type="ECO:0000256" key="5">
    <source>
        <dbReference type="ARBA" id="ARBA00022692"/>
    </source>
</evidence>
<comment type="caution">
    <text evidence="9">The sequence shown here is derived from an EMBL/GenBank/DDBJ whole genome shotgun (WGS) entry which is preliminary data.</text>
</comment>
<sequence>MSILLDIIIPVFGLVGVGYAAVRMAVFDPGYVRGLSTFAFTFAIPALLFRSMAQMDMAGAVAWPFLLSYYIAAVAMFGVGTLVSRLVFQRTLAESGIGGLCSSYSNAVLLGIPLLLTAFGERASLPAFLMVAFHSALMFPLVTLVVEVGRGQGERLRAIPIATARGLVRNPILWGLGLGLLWNASGWPLPQTLESLLNTLGQAAVPVALFAMGASLVGYRTGRLPLEPLALSALKLLAMPGLVFVLGSYVFALDPLWLEVAVVMAALPAGVNVYVLGQQYNANGEGAAATVLLSTTLSLISVSTLLFLFEVR</sequence>